<keyword evidence="5" id="KW-0489">Methyltransferase</keyword>
<dbReference type="Gene3D" id="3.40.50.150">
    <property type="entry name" value="Vaccinia Virus protein VP39"/>
    <property type="match status" value="1"/>
</dbReference>
<dbReference type="EC" id="2.1.1.226" evidence="5"/>
<evidence type="ECO:0000313" key="5">
    <source>
        <dbReference type="EMBL" id="MBB3169840.1"/>
    </source>
</evidence>
<reference evidence="5 6" key="1">
    <citation type="submission" date="2020-08" db="EMBL/GenBank/DDBJ databases">
        <title>Genomic Encyclopedia of Type Strains, Phase III (KMG-III): the genomes of soil and plant-associated and newly described type strains.</title>
        <authorList>
            <person name="Whitman W."/>
        </authorList>
    </citation>
    <scope>NUCLEOTIDE SEQUENCE [LARGE SCALE GENOMIC DNA]</scope>
    <source>
        <strain evidence="5 6">CECT 8571</strain>
    </source>
</reference>
<gene>
    <name evidence="5" type="ORF">FHS30_003053</name>
</gene>
<evidence type="ECO:0000259" key="4">
    <source>
        <dbReference type="SMART" id="SM00363"/>
    </source>
</evidence>
<dbReference type="AlphaFoldDB" id="A0A839UTR5"/>
<proteinExistence type="inferred from homology"/>
<dbReference type="EC" id="2.1.1.227" evidence="5"/>
<dbReference type="SMART" id="SM00363">
    <property type="entry name" value="S4"/>
    <property type="match status" value="1"/>
</dbReference>
<dbReference type="Gene3D" id="3.10.290.10">
    <property type="entry name" value="RNA-binding S4 domain"/>
    <property type="match status" value="1"/>
</dbReference>
<dbReference type="PROSITE" id="PS50889">
    <property type="entry name" value="S4"/>
    <property type="match status" value="1"/>
</dbReference>
<comment type="similarity">
    <text evidence="2">Belongs to the TlyA family.</text>
</comment>
<dbReference type="InterPro" id="IPR047048">
    <property type="entry name" value="TlyA"/>
</dbReference>
<dbReference type="EMBL" id="JACHXZ010000004">
    <property type="protein sequence ID" value="MBB3169840.1"/>
    <property type="molecule type" value="Genomic_DNA"/>
</dbReference>
<evidence type="ECO:0000256" key="2">
    <source>
        <dbReference type="ARBA" id="ARBA00029460"/>
    </source>
</evidence>
<dbReference type="PIRSF" id="PIRSF005578">
    <property type="entry name" value="TlyA"/>
    <property type="match status" value="1"/>
</dbReference>
<dbReference type="PANTHER" id="PTHR32319">
    <property type="entry name" value="BACTERIAL HEMOLYSIN-LIKE PROTEIN"/>
    <property type="match status" value="1"/>
</dbReference>
<keyword evidence="1 3" id="KW-0694">RNA-binding</keyword>
<accession>A0A839UTR5</accession>
<dbReference type="GO" id="GO:0003723">
    <property type="term" value="F:RNA binding"/>
    <property type="evidence" value="ECO:0007669"/>
    <property type="project" value="UniProtKB-KW"/>
</dbReference>
<keyword evidence="5" id="KW-0808">Transferase</keyword>
<dbReference type="SUPFAM" id="SSF55174">
    <property type="entry name" value="Alpha-L RNA-binding motif"/>
    <property type="match status" value="1"/>
</dbReference>
<evidence type="ECO:0000313" key="6">
    <source>
        <dbReference type="Proteomes" id="UP000559987"/>
    </source>
</evidence>
<sequence length="247" mass="26997">MRLDVALVERGFARSRSQAQALIKAGAVSVNGQPIQKSSFVYESDMRLHVAQSDVTQYVSRGGIKLAGALDKLELDVKGLTAIDMGQSTGGFTDCLLQRDVAKVVGVDVGRDQLVQSVRVDPRVVCYEGINGRELPTQALLSHTANSQGFDLAVMDVSFISQTLIIPSLVPLLKKGAHLLSLVKPQFELQPEHIGKNGLVKTNQSYPFVELKIRECLASLGMQVQYYFPSDIEGGDGNKEFFIFARK</sequence>
<protein>
    <submittedName>
        <fullName evidence="5">23S rRNA (Cytidine1920-2'-O)/16S rRNA (Cytidine1409-2'-O)-methyltransferase</fullName>
        <ecNumber evidence="5">2.1.1.226</ecNumber>
        <ecNumber evidence="5">2.1.1.227</ecNumber>
    </submittedName>
</protein>
<comment type="caution">
    <text evidence="5">The sequence shown here is derived from an EMBL/GenBank/DDBJ whole genome shotgun (WGS) entry which is preliminary data.</text>
</comment>
<evidence type="ECO:0000256" key="3">
    <source>
        <dbReference type="PROSITE-ProRule" id="PRU00182"/>
    </source>
</evidence>
<dbReference type="PANTHER" id="PTHR32319:SF0">
    <property type="entry name" value="BACTERIAL HEMOLYSIN-LIKE PROTEIN"/>
    <property type="match status" value="1"/>
</dbReference>
<evidence type="ECO:0000256" key="1">
    <source>
        <dbReference type="ARBA" id="ARBA00022884"/>
    </source>
</evidence>
<dbReference type="InterPro" id="IPR036986">
    <property type="entry name" value="S4_RNA-bd_sf"/>
</dbReference>
<dbReference type="InterPro" id="IPR004538">
    <property type="entry name" value="Hemolysin_A/TlyA"/>
</dbReference>
<dbReference type="RefSeq" id="WP_183911325.1">
    <property type="nucleotide sequence ID" value="NZ_JACHXZ010000004.1"/>
</dbReference>
<keyword evidence="6" id="KW-1185">Reference proteome</keyword>
<dbReference type="CDD" id="cd00165">
    <property type="entry name" value="S4"/>
    <property type="match status" value="1"/>
</dbReference>
<dbReference type="SUPFAM" id="SSF53335">
    <property type="entry name" value="S-adenosyl-L-methionine-dependent methyltransferases"/>
    <property type="match status" value="1"/>
</dbReference>
<name>A0A839UTR5_9GAMM</name>
<dbReference type="InterPro" id="IPR002877">
    <property type="entry name" value="RNA_MeTrfase_FtsJ_dom"/>
</dbReference>
<dbReference type="Pfam" id="PF01728">
    <property type="entry name" value="FtsJ"/>
    <property type="match status" value="1"/>
</dbReference>
<dbReference type="Proteomes" id="UP000559987">
    <property type="component" value="Unassembled WGS sequence"/>
</dbReference>
<dbReference type="InterPro" id="IPR002942">
    <property type="entry name" value="S4_RNA-bd"/>
</dbReference>
<dbReference type="InterPro" id="IPR029063">
    <property type="entry name" value="SAM-dependent_MTases_sf"/>
</dbReference>
<organism evidence="5 6">
    <name type="scientific">Simiduia aestuariiviva</name>
    <dbReference type="NCBI Taxonomy" id="1510459"/>
    <lineage>
        <taxon>Bacteria</taxon>
        <taxon>Pseudomonadati</taxon>
        <taxon>Pseudomonadota</taxon>
        <taxon>Gammaproteobacteria</taxon>
        <taxon>Cellvibrionales</taxon>
        <taxon>Cellvibrionaceae</taxon>
        <taxon>Simiduia</taxon>
    </lineage>
</organism>
<dbReference type="GO" id="GO:0032259">
    <property type="term" value="P:methylation"/>
    <property type="evidence" value="ECO:0007669"/>
    <property type="project" value="UniProtKB-KW"/>
</dbReference>
<feature type="domain" description="RNA-binding S4" evidence="4">
    <location>
        <begin position="1"/>
        <end position="67"/>
    </location>
</feature>
<dbReference type="NCBIfam" id="TIGR00478">
    <property type="entry name" value="tly"/>
    <property type="match status" value="1"/>
</dbReference>
<dbReference type="Pfam" id="PF01479">
    <property type="entry name" value="S4"/>
    <property type="match status" value="1"/>
</dbReference>
<dbReference type="GO" id="GO:0008168">
    <property type="term" value="F:methyltransferase activity"/>
    <property type="evidence" value="ECO:0007669"/>
    <property type="project" value="UniProtKB-KW"/>
</dbReference>